<dbReference type="GO" id="GO:0046872">
    <property type="term" value="F:metal ion binding"/>
    <property type="evidence" value="ECO:0007669"/>
    <property type="project" value="UniProtKB-KW"/>
</dbReference>
<dbReference type="InterPro" id="IPR002073">
    <property type="entry name" value="PDEase_catalytic_dom"/>
</dbReference>
<evidence type="ECO:0000313" key="5">
    <source>
        <dbReference type="Proteomes" id="UP000085678"/>
    </source>
</evidence>
<evidence type="ECO:0000256" key="3">
    <source>
        <dbReference type="SAM" id="MobiDB-lite"/>
    </source>
</evidence>
<organism evidence="5 6">
    <name type="scientific">Lingula anatina</name>
    <name type="common">Brachiopod</name>
    <name type="synonym">Lingula unguis</name>
    <dbReference type="NCBI Taxonomy" id="7574"/>
    <lineage>
        <taxon>Eukaryota</taxon>
        <taxon>Metazoa</taxon>
        <taxon>Spiralia</taxon>
        <taxon>Lophotrochozoa</taxon>
        <taxon>Brachiopoda</taxon>
        <taxon>Linguliformea</taxon>
        <taxon>Lingulata</taxon>
        <taxon>Lingulida</taxon>
        <taxon>Linguloidea</taxon>
        <taxon>Lingulidae</taxon>
        <taxon>Lingula</taxon>
    </lineage>
</organism>
<evidence type="ECO:0000313" key="6">
    <source>
        <dbReference type="RefSeq" id="XP_013409365.1"/>
    </source>
</evidence>
<dbReference type="GeneID" id="106172932"/>
<gene>
    <name evidence="6" type="primary">LOC106172932</name>
</gene>
<dbReference type="AlphaFoldDB" id="A0A1S3JG32"/>
<protein>
    <submittedName>
        <fullName evidence="6">High affinity cGMP-specific 3',5'-cyclic phosphodiesterase 9A-like</fullName>
    </submittedName>
</protein>
<feature type="domain" description="PDEase" evidence="4">
    <location>
        <begin position="1"/>
        <end position="76"/>
    </location>
</feature>
<dbReference type="RefSeq" id="XP_013409365.1">
    <property type="nucleotide sequence ID" value="XM_013553911.1"/>
</dbReference>
<dbReference type="Proteomes" id="UP000085678">
    <property type="component" value="Unplaced"/>
</dbReference>
<dbReference type="Gene3D" id="1.10.1300.10">
    <property type="entry name" value="3'5'-cyclic nucleotide phosphodiesterase, catalytic domain"/>
    <property type="match status" value="1"/>
</dbReference>
<dbReference type="GO" id="GO:0007165">
    <property type="term" value="P:signal transduction"/>
    <property type="evidence" value="ECO:0007669"/>
    <property type="project" value="InterPro"/>
</dbReference>
<dbReference type="GO" id="GO:0004114">
    <property type="term" value="F:3',5'-cyclic-nucleotide phosphodiesterase activity"/>
    <property type="evidence" value="ECO:0007669"/>
    <property type="project" value="InterPro"/>
</dbReference>
<dbReference type="Pfam" id="PF00233">
    <property type="entry name" value="PDEase_I"/>
    <property type="match status" value="1"/>
</dbReference>
<keyword evidence="5" id="KW-1185">Reference proteome</keyword>
<dbReference type="PROSITE" id="PS51845">
    <property type="entry name" value="PDEASE_I_2"/>
    <property type="match status" value="1"/>
</dbReference>
<proteinExistence type="predicted"/>
<dbReference type="OrthoDB" id="546632at2759"/>
<feature type="region of interest" description="Disordered" evidence="3">
    <location>
        <begin position="104"/>
        <end position="129"/>
    </location>
</feature>
<keyword evidence="2" id="KW-0378">Hydrolase</keyword>
<dbReference type="KEGG" id="lak:106172932"/>
<keyword evidence="1" id="KW-0479">Metal-binding</keyword>
<dbReference type="STRING" id="7574.A0A1S3JG32"/>
<evidence type="ECO:0000256" key="1">
    <source>
        <dbReference type="ARBA" id="ARBA00022723"/>
    </source>
</evidence>
<dbReference type="SUPFAM" id="SSF109604">
    <property type="entry name" value="HD-domain/PDEase-like"/>
    <property type="match status" value="1"/>
</dbReference>
<dbReference type="InterPro" id="IPR036971">
    <property type="entry name" value="PDEase_catalytic_dom_sf"/>
</dbReference>
<evidence type="ECO:0000259" key="4">
    <source>
        <dbReference type="PROSITE" id="PS51845"/>
    </source>
</evidence>
<reference evidence="6" key="1">
    <citation type="submission" date="2025-08" db="UniProtKB">
        <authorList>
            <consortium name="RefSeq"/>
        </authorList>
    </citation>
    <scope>IDENTIFICATION</scope>
    <source>
        <tissue evidence="6">Gonads</tissue>
    </source>
</reference>
<accession>A0A1S3JG32</accession>
<dbReference type="PANTHER" id="PTHR11347">
    <property type="entry name" value="CYCLIC NUCLEOTIDE PHOSPHODIESTERASE"/>
    <property type="match status" value="1"/>
</dbReference>
<dbReference type="InParanoid" id="A0A1S3JG32"/>
<evidence type="ECO:0000256" key="2">
    <source>
        <dbReference type="ARBA" id="ARBA00022801"/>
    </source>
</evidence>
<sequence>MLSKYLSDVEKLEGLPVAPFMDREKVTKSSSQMGFIKYVLLPLFEALGELFPCIEEQIIEPVRIGLKYYTDMHSAQQEELIKRRGSRELTGELTDELRSALDMPKIEETEIASPAGASYSKPENGKIKS</sequence>
<name>A0A1S3JG32_LINAN</name>